<organism evidence="2">
    <name type="scientific">Candidatus Fermentithermobacillus carboniphilus</name>
    <dbReference type="NCBI Taxonomy" id="3085328"/>
    <lineage>
        <taxon>Bacteria</taxon>
        <taxon>Bacillati</taxon>
        <taxon>Bacillota</taxon>
        <taxon>Candidatus Fermentithermobacillia</taxon>
        <taxon>Candidatus Fermentithermobacillales</taxon>
        <taxon>Candidatus Fermentithermobacillaceae</taxon>
        <taxon>Candidatus Fermentithermobacillus</taxon>
    </lineage>
</organism>
<sequence length="128" mass="14807">MKNWSLRQIYLYLVSFVSLMILLAGLISLVRGAADLAFPRQYYEPGPADVYLRYREMQGQNKEPIPEEVIKQQLEHEKLQARRNAVSASLSGLKQGLSCVLVGLPTWLYHWRKIQSELARPEESRQHP</sequence>
<keyword evidence="1" id="KW-0472">Membrane</keyword>
<reference evidence="2" key="2">
    <citation type="journal article" date="2023" name="Biology">
        <title>Prokaryotic Life Associated with Coal-Fire Gas Vents Revealed by Metagenomics.</title>
        <authorList>
            <person name="Kadnikov V.V."/>
            <person name="Mardanov A.V."/>
            <person name="Beletsky A.V."/>
            <person name="Karnachuk O.V."/>
            <person name="Ravin N.V."/>
        </authorList>
    </citation>
    <scope>NUCLEOTIDE SEQUENCE</scope>
    <source>
        <strain evidence="2">Bu02</strain>
    </source>
</reference>
<dbReference type="KEGG" id="fcz:IMF26_09750"/>
<dbReference type="AlphaFoldDB" id="A0AAT9LEP0"/>
<protein>
    <recommendedName>
        <fullName evidence="3">DUF5671 domain-containing protein</fullName>
    </recommendedName>
</protein>
<evidence type="ECO:0008006" key="3">
    <source>
        <dbReference type="Google" id="ProtNLM"/>
    </source>
</evidence>
<reference evidence="2" key="1">
    <citation type="submission" date="2020-10" db="EMBL/GenBank/DDBJ databases">
        <authorList>
            <person name="Kadnikov V."/>
            <person name="Beletsky A.V."/>
            <person name="Mardanov A.V."/>
            <person name="Karnachuk O.V."/>
            <person name="Ravin N.V."/>
        </authorList>
    </citation>
    <scope>NUCLEOTIDE SEQUENCE</scope>
    <source>
        <strain evidence="2">Bu02</strain>
    </source>
</reference>
<evidence type="ECO:0000313" key="2">
    <source>
        <dbReference type="EMBL" id="QUL98295.1"/>
    </source>
</evidence>
<keyword evidence="1" id="KW-1133">Transmembrane helix</keyword>
<feature type="transmembrane region" description="Helical" evidence="1">
    <location>
        <begin position="9"/>
        <end position="30"/>
    </location>
</feature>
<dbReference type="EMBL" id="CP062796">
    <property type="protein sequence ID" value="QUL98295.1"/>
    <property type="molecule type" value="Genomic_DNA"/>
</dbReference>
<name>A0AAT9LEP0_9FIRM</name>
<accession>A0AAT9LEP0</accession>
<evidence type="ECO:0000256" key="1">
    <source>
        <dbReference type="SAM" id="Phobius"/>
    </source>
</evidence>
<gene>
    <name evidence="2" type="ORF">IMF26_09750</name>
</gene>
<keyword evidence="1" id="KW-0812">Transmembrane</keyword>
<proteinExistence type="predicted"/>